<dbReference type="RefSeq" id="WP_169365455.1">
    <property type="nucleotide sequence ID" value="NZ_JAAVJL010000003.1"/>
</dbReference>
<accession>A0ABX1M0F2</accession>
<protein>
    <recommendedName>
        <fullName evidence="3">DUF2281 domain-containing protein</fullName>
    </recommendedName>
</protein>
<evidence type="ECO:0000313" key="2">
    <source>
        <dbReference type="Proteomes" id="UP000738376"/>
    </source>
</evidence>
<name>A0ABX1M0F2_9CYAN</name>
<evidence type="ECO:0008006" key="3">
    <source>
        <dbReference type="Google" id="ProtNLM"/>
    </source>
</evidence>
<dbReference type="Proteomes" id="UP000738376">
    <property type="component" value="Unassembled WGS sequence"/>
</dbReference>
<evidence type="ECO:0000313" key="1">
    <source>
        <dbReference type="EMBL" id="NMF60509.1"/>
    </source>
</evidence>
<proteinExistence type="predicted"/>
<reference evidence="1 2" key="1">
    <citation type="submission" date="2020-03" db="EMBL/GenBank/DDBJ databases">
        <title>Draft Genome Sequence of 2-Methylisoborneol Producing Pseudanabaena yagii Strain GIHE-NHR1 Isolated from North Han River in South Korea.</title>
        <authorList>
            <person name="Jeong J."/>
        </authorList>
    </citation>
    <scope>NUCLEOTIDE SEQUENCE [LARGE SCALE GENOMIC DNA]</scope>
    <source>
        <strain evidence="1 2">GIHE-NHR1</strain>
    </source>
</reference>
<dbReference type="EMBL" id="JAAVJL010000003">
    <property type="protein sequence ID" value="NMF60509.1"/>
    <property type="molecule type" value="Genomic_DNA"/>
</dbReference>
<keyword evidence="2" id="KW-1185">Reference proteome</keyword>
<organism evidence="1 2">
    <name type="scientific">Pseudanabaena yagii GIHE-NHR1</name>
    <dbReference type="NCBI Taxonomy" id="2722753"/>
    <lineage>
        <taxon>Bacteria</taxon>
        <taxon>Bacillati</taxon>
        <taxon>Cyanobacteriota</taxon>
        <taxon>Cyanophyceae</taxon>
        <taxon>Pseudanabaenales</taxon>
        <taxon>Pseudanabaenaceae</taxon>
        <taxon>Pseudanabaena</taxon>
        <taxon>Pseudanabaena yagii</taxon>
    </lineage>
</organism>
<gene>
    <name evidence="1" type="ORF">HC246_21385</name>
</gene>
<sequence>MSQYVLLRIQSLQEELESLKKIVRHQLLRNPRKPTNIKGLWKDLEITDDDFADAKKAVFKDVTNWND</sequence>
<comment type="caution">
    <text evidence="1">The sequence shown here is derived from an EMBL/GenBank/DDBJ whole genome shotgun (WGS) entry which is preliminary data.</text>
</comment>